<accession>A0A382MHW3</accession>
<dbReference type="AlphaFoldDB" id="A0A382MHW3"/>
<evidence type="ECO:0000313" key="1">
    <source>
        <dbReference type="EMBL" id="SVC48583.1"/>
    </source>
</evidence>
<name>A0A382MHW3_9ZZZZ</name>
<sequence length="40" mass="4662">MDTVMKSRKLPMKGNERRQAFKACRLEKAVYIGGKHRNVI</sequence>
<protein>
    <submittedName>
        <fullName evidence="1">Uncharacterized protein</fullName>
    </submittedName>
</protein>
<proteinExistence type="predicted"/>
<organism evidence="1">
    <name type="scientific">marine metagenome</name>
    <dbReference type="NCBI Taxonomy" id="408172"/>
    <lineage>
        <taxon>unclassified sequences</taxon>
        <taxon>metagenomes</taxon>
        <taxon>ecological metagenomes</taxon>
    </lineage>
</organism>
<reference evidence="1" key="1">
    <citation type="submission" date="2018-05" db="EMBL/GenBank/DDBJ databases">
        <authorList>
            <person name="Lanie J.A."/>
            <person name="Ng W.-L."/>
            <person name="Kazmierczak K.M."/>
            <person name="Andrzejewski T.M."/>
            <person name="Davidsen T.M."/>
            <person name="Wayne K.J."/>
            <person name="Tettelin H."/>
            <person name="Glass J.I."/>
            <person name="Rusch D."/>
            <person name="Podicherti R."/>
            <person name="Tsui H.-C.T."/>
            <person name="Winkler M.E."/>
        </authorList>
    </citation>
    <scope>NUCLEOTIDE SEQUENCE</scope>
</reference>
<dbReference type="EMBL" id="UINC01093840">
    <property type="protein sequence ID" value="SVC48583.1"/>
    <property type="molecule type" value="Genomic_DNA"/>
</dbReference>
<gene>
    <name evidence="1" type="ORF">METZ01_LOCUS301437</name>
</gene>